<keyword evidence="1" id="KW-0472">Membrane</keyword>
<reference evidence="4" key="1">
    <citation type="journal article" date="2019" name="Int. J. Syst. Evol. Microbiol.">
        <title>The Global Catalogue of Microorganisms (GCM) 10K type strain sequencing project: providing services to taxonomists for standard genome sequencing and annotation.</title>
        <authorList>
            <consortium name="The Broad Institute Genomics Platform"/>
            <consortium name="The Broad Institute Genome Sequencing Center for Infectious Disease"/>
            <person name="Wu L."/>
            <person name="Ma J."/>
        </authorList>
    </citation>
    <scope>NUCLEOTIDE SEQUENCE [LARGE SCALE GENOMIC DNA]</scope>
    <source>
        <strain evidence="4">CGMCC 1.12778</strain>
    </source>
</reference>
<gene>
    <name evidence="3" type="ORF">GCM10007170_12450</name>
</gene>
<feature type="transmembrane region" description="Helical" evidence="1">
    <location>
        <begin position="50"/>
        <end position="69"/>
    </location>
</feature>
<dbReference type="Pfam" id="PF07885">
    <property type="entry name" value="Ion_trans_2"/>
    <property type="match status" value="1"/>
</dbReference>
<comment type="caution">
    <text evidence="3">The sequence shown here is derived from an EMBL/GenBank/DDBJ whole genome shotgun (WGS) entry which is preliminary data.</text>
</comment>
<proteinExistence type="predicted"/>
<protein>
    <recommendedName>
        <fullName evidence="2">Potassium channel domain-containing protein</fullName>
    </recommendedName>
</protein>
<evidence type="ECO:0000259" key="2">
    <source>
        <dbReference type="Pfam" id="PF07885"/>
    </source>
</evidence>
<feature type="transmembrane region" description="Helical" evidence="1">
    <location>
        <begin position="15"/>
        <end position="38"/>
    </location>
</feature>
<organism evidence="3 4">
    <name type="scientific">Arthrobacter liuii</name>
    <dbReference type="NCBI Taxonomy" id="1476996"/>
    <lineage>
        <taxon>Bacteria</taxon>
        <taxon>Bacillati</taxon>
        <taxon>Actinomycetota</taxon>
        <taxon>Actinomycetes</taxon>
        <taxon>Micrococcales</taxon>
        <taxon>Micrococcaceae</taxon>
        <taxon>Arthrobacter</taxon>
    </lineage>
</organism>
<evidence type="ECO:0000313" key="3">
    <source>
        <dbReference type="EMBL" id="GGH92879.1"/>
    </source>
</evidence>
<dbReference type="EMBL" id="BMFW01000004">
    <property type="protein sequence ID" value="GGH92879.1"/>
    <property type="molecule type" value="Genomic_DNA"/>
</dbReference>
<dbReference type="Proteomes" id="UP000643279">
    <property type="component" value="Unassembled WGS sequence"/>
</dbReference>
<feature type="domain" description="Potassium channel" evidence="2">
    <location>
        <begin position="56"/>
        <end position="130"/>
    </location>
</feature>
<feature type="transmembrane region" description="Helical" evidence="1">
    <location>
        <begin position="113"/>
        <end position="135"/>
    </location>
</feature>
<keyword evidence="4" id="KW-1185">Reference proteome</keyword>
<dbReference type="Gene3D" id="1.10.287.70">
    <property type="match status" value="1"/>
</dbReference>
<accession>A0ABQ2AND6</accession>
<keyword evidence="1" id="KW-1133">Transmembrane helix</keyword>
<dbReference type="InterPro" id="IPR013099">
    <property type="entry name" value="K_chnl_dom"/>
</dbReference>
<name>A0ABQ2AND6_9MICC</name>
<keyword evidence="1" id="KW-0812">Transmembrane</keyword>
<dbReference type="SUPFAM" id="SSF81324">
    <property type="entry name" value="Voltage-gated potassium channels"/>
    <property type="match status" value="1"/>
</dbReference>
<evidence type="ECO:0000313" key="4">
    <source>
        <dbReference type="Proteomes" id="UP000643279"/>
    </source>
</evidence>
<evidence type="ECO:0000256" key="1">
    <source>
        <dbReference type="SAM" id="Phobius"/>
    </source>
</evidence>
<sequence>MIPVGGFNDQNAAGAWIRLAAVVLVFLAVLALQLRTILTAYVPQLRAAEAVVELVLLLLCLFALLYLSMSVTDPASFSEPLSRTDALYFTTSTFATVGFGDITPVSELARGLVAVQMVAGLGALVIIARVTFFAAGRRLGRYM</sequence>